<accession>I6ZUC9</accession>
<keyword evidence="2" id="KW-1185">Reference proteome</keyword>
<dbReference type="Proteomes" id="UP000009011">
    <property type="component" value="Chromosome"/>
</dbReference>
<dbReference type="AlphaFoldDB" id="I6ZUC9"/>
<protein>
    <submittedName>
        <fullName evidence="1">Uncharacterized protein</fullName>
    </submittedName>
</protein>
<dbReference type="EMBL" id="CP003557">
    <property type="protein sequence ID" value="AFN75614.1"/>
    <property type="molecule type" value="Genomic_DNA"/>
</dbReference>
<dbReference type="KEGG" id="mro:MROS_2384"/>
<organism evidence="1 2">
    <name type="scientific">Melioribacter roseus (strain DSM 23840 / JCM 17771 / VKM B-2668 / P3M-2)</name>
    <dbReference type="NCBI Taxonomy" id="1191523"/>
    <lineage>
        <taxon>Bacteria</taxon>
        <taxon>Pseudomonadati</taxon>
        <taxon>Ignavibacteriota</taxon>
        <taxon>Ignavibacteria</taxon>
        <taxon>Ignavibacteriales</taxon>
        <taxon>Melioribacteraceae</taxon>
        <taxon>Melioribacter</taxon>
    </lineage>
</organism>
<sequence length="604" mass="70331">MPFEGHAIVTIIGSEAAGSHTLILRSPIEMEIVDKPEVKIGYRWKSPRFREGDTLDFGLWFKGVEGVPAGWEGGAIRYETGLNTYEFWYDNSIFDGDYDDIVIEVRICSNEKWVGVNIRDTIKVIPTETITIRAWIEICDIEEIEGIKYRAEIVKGKEYGEIEDVNSGVRGDLLEEIIPEWNNEIEFMLNFENIEITEEKIIEIKISATDEGVIPAFIVVKLIPSSIIVIMEPEEIKPGEEANIILKKRNRDGTITEFREEQLFDIRIKEGEEYGTIWIEDWGDTTDEAYFIRAAGLKFKAREDIEKNEVEVIIEVRTSPEIIAGNIKEGQKEKNRVILRKDSNIKDETEDDENEPLWGIGKVIIKRNDCSSAPQCEGEVEPKINIIKIEESHCNDNPIADGITIFYIKRFEDEFDLSACYNNQLDKWQFEIITPLKYSSEVCYREGRVYLRDTSDLRRLSIDELCNAEVDIANFENAQHTIYKVEEIIRKHEEIHVEQNINMFNQALQKIKFYEKFKLLTLRCGDFDSLQKALEYADKYFKLNLVKKLKQEYLKIKNKTEGNPYSEEIEKINQWIKNEENINRKLYSVRDEYLEAIKKIAKCL</sequence>
<dbReference type="RefSeq" id="WP_014857044.1">
    <property type="nucleotide sequence ID" value="NC_018178.1"/>
</dbReference>
<evidence type="ECO:0000313" key="2">
    <source>
        <dbReference type="Proteomes" id="UP000009011"/>
    </source>
</evidence>
<proteinExistence type="predicted"/>
<evidence type="ECO:0000313" key="1">
    <source>
        <dbReference type="EMBL" id="AFN75614.1"/>
    </source>
</evidence>
<reference evidence="1 2" key="1">
    <citation type="journal article" date="2013" name="PLoS ONE">
        <title>Genomic analysis of Melioribacter roseus, facultatively anaerobic organotrophic bacterium representing a novel deep lineage within Bacteriodetes/Chlorobi group.</title>
        <authorList>
            <person name="Kadnikov V.V."/>
            <person name="Mardanov A.V."/>
            <person name="Podosokorskaya O.A."/>
            <person name="Gavrilov S.N."/>
            <person name="Kublanov I.V."/>
            <person name="Beletsky A.V."/>
            <person name="Bonch-Osmolovskaya E.A."/>
            <person name="Ravin N.V."/>
        </authorList>
    </citation>
    <scope>NUCLEOTIDE SEQUENCE [LARGE SCALE GENOMIC DNA]</scope>
    <source>
        <strain evidence="2">JCM 17771 / P3M-2</strain>
    </source>
</reference>
<dbReference type="STRING" id="1191523.MROS_2384"/>
<dbReference type="HOGENOM" id="CLU_451858_0_0_10"/>
<name>I6ZUC9_MELRP</name>
<gene>
    <name evidence="1" type="ordered locus">MROS_2384</name>
</gene>